<feature type="domain" description="VWFD" evidence="1">
    <location>
        <begin position="35"/>
        <end position="108"/>
    </location>
</feature>
<proteinExistence type="predicted"/>
<reference evidence="3" key="1">
    <citation type="submission" date="2022-11" db="UniProtKB">
        <authorList>
            <consortium name="WormBaseParasite"/>
        </authorList>
    </citation>
    <scope>IDENTIFICATION</scope>
</reference>
<accession>A0A914XVG7</accession>
<organism evidence="2 3">
    <name type="scientific">Plectus sambesii</name>
    <dbReference type="NCBI Taxonomy" id="2011161"/>
    <lineage>
        <taxon>Eukaryota</taxon>
        <taxon>Metazoa</taxon>
        <taxon>Ecdysozoa</taxon>
        <taxon>Nematoda</taxon>
        <taxon>Chromadorea</taxon>
        <taxon>Plectida</taxon>
        <taxon>Plectina</taxon>
        <taxon>Plectoidea</taxon>
        <taxon>Plectidae</taxon>
        <taxon>Plectus</taxon>
    </lineage>
</organism>
<keyword evidence="2" id="KW-1185">Reference proteome</keyword>
<dbReference type="AlphaFoldDB" id="A0A914XVG7"/>
<sequence length="108" mass="12088">MIPWVLCCYKQSESLCQLYEEKRPSDPTTNYTAPRPAAASGDPHITTFDLLGYTFNGAGEFWMLRNSSVQPVLLQARMEKYSDGGVEKLATIFTAFVMKDQSSPTIQV</sequence>
<dbReference type="WBParaSite" id="PSAMB.scaffold9898size4531.g32849.t1">
    <property type="protein sequence ID" value="PSAMB.scaffold9898size4531.g32849.t1"/>
    <property type="gene ID" value="PSAMB.scaffold9898size4531.g32849"/>
</dbReference>
<evidence type="ECO:0000259" key="1">
    <source>
        <dbReference type="PROSITE" id="PS51233"/>
    </source>
</evidence>
<dbReference type="Proteomes" id="UP000887566">
    <property type="component" value="Unplaced"/>
</dbReference>
<dbReference type="PANTHER" id="PTHR13802">
    <property type="entry name" value="MUCIN 4-RELATED"/>
    <property type="match status" value="1"/>
</dbReference>
<name>A0A914XVG7_9BILA</name>
<protein>
    <submittedName>
        <fullName evidence="3">VWFD domain-containing protein</fullName>
    </submittedName>
</protein>
<evidence type="ECO:0000313" key="3">
    <source>
        <dbReference type="WBParaSite" id="PSAMB.scaffold9898size4531.g32849.t1"/>
    </source>
</evidence>
<evidence type="ECO:0000313" key="2">
    <source>
        <dbReference type="Proteomes" id="UP000887566"/>
    </source>
</evidence>
<dbReference type="PROSITE" id="PS51233">
    <property type="entry name" value="VWFD"/>
    <property type="match status" value="1"/>
</dbReference>
<dbReference type="PANTHER" id="PTHR13802:SF52">
    <property type="entry name" value="MUCIN-4"/>
    <property type="match status" value="1"/>
</dbReference>
<dbReference type="InterPro" id="IPR001846">
    <property type="entry name" value="VWF_type-D"/>
</dbReference>
<dbReference type="InterPro" id="IPR051495">
    <property type="entry name" value="Epithelial_Barrier/Signaling"/>
</dbReference>